<dbReference type="InterPro" id="IPR007829">
    <property type="entry name" value="TM2"/>
</dbReference>
<evidence type="ECO:0000256" key="3">
    <source>
        <dbReference type="ARBA" id="ARBA00022989"/>
    </source>
</evidence>
<feature type="transmembrane region" description="Helical" evidence="5">
    <location>
        <begin position="102"/>
        <end position="120"/>
    </location>
</feature>
<dbReference type="GO" id="GO:0016020">
    <property type="term" value="C:membrane"/>
    <property type="evidence" value="ECO:0007669"/>
    <property type="project" value="UniProtKB-SubCell"/>
</dbReference>
<dbReference type="eggNOG" id="ENOG5033G98">
    <property type="taxonomic scope" value="Bacteria"/>
</dbReference>
<evidence type="ECO:0000256" key="5">
    <source>
        <dbReference type="SAM" id="Phobius"/>
    </source>
</evidence>
<organism evidence="7 8">
    <name type="scientific">Shuttleworthella satelles DSM 14600</name>
    <dbReference type="NCBI Taxonomy" id="626523"/>
    <lineage>
        <taxon>Bacteria</taxon>
        <taxon>Bacillati</taxon>
        <taxon>Bacillota</taxon>
        <taxon>Clostridia</taxon>
        <taxon>Lachnospirales</taxon>
        <taxon>Lachnospiraceae</taxon>
        <taxon>Shuttleworthella</taxon>
    </lineage>
</organism>
<protein>
    <submittedName>
        <fullName evidence="7">TM2 domain protein</fullName>
    </submittedName>
</protein>
<dbReference type="AlphaFoldDB" id="C4GDP9"/>
<sequence length="138" mass="16040">MSFSDTKAEIEADREEKAVAKRRLTQAEVGELVCLEQELAALKKEHGIQDKQGLIERWTARYYTFKDRHVSRNPVRRRTYLWLCLLSVFGVHQFYARHPVRGLVYLSLCWTGLPLAFGLVDWMEALPKQTDEEGCILV</sequence>
<evidence type="ECO:0000256" key="4">
    <source>
        <dbReference type="ARBA" id="ARBA00023136"/>
    </source>
</evidence>
<evidence type="ECO:0000256" key="2">
    <source>
        <dbReference type="ARBA" id="ARBA00022692"/>
    </source>
</evidence>
<evidence type="ECO:0000313" key="7">
    <source>
        <dbReference type="EMBL" id="EEP27528.1"/>
    </source>
</evidence>
<keyword evidence="3 5" id="KW-1133">Transmembrane helix</keyword>
<feature type="transmembrane region" description="Helical" evidence="5">
    <location>
        <begin position="79"/>
        <end position="96"/>
    </location>
</feature>
<dbReference type="Pfam" id="PF05154">
    <property type="entry name" value="TM2"/>
    <property type="match status" value="1"/>
</dbReference>
<dbReference type="HOGENOM" id="CLU_2022812_0_0_9"/>
<reference evidence="7" key="1">
    <citation type="submission" date="2009-04" db="EMBL/GenBank/DDBJ databases">
        <authorList>
            <person name="Weinstock G."/>
            <person name="Sodergren E."/>
            <person name="Clifton S."/>
            <person name="Fulton L."/>
            <person name="Fulton B."/>
            <person name="Courtney L."/>
            <person name="Fronick C."/>
            <person name="Harrison M."/>
            <person name="Strong C."/>
            <person name="Farmer C."/>
            <person name="Delahaunty K."/>
            <person name="Markovic C."/>
            <person name="Hall O."/>
            <person name="Minx P."/>
            <person name="Tomlinson C."/>
            <person name="Mitreva M."/>
            <person name="Nelson J."/>
            <person name="Hou S."/>
            <person name="Wollam A."/>
            <person name="Pepin K.H."/>
            <person name="Johnson M."/>
            <person name="Bhonagiri V."/>
            <person name="Nash W.E."/>
            <person name="Warren W."/>
            <person name="Chinwalla A."/>
            <person name="Mardis E.R."/>
            <person name="Wilson R.K."/>
        </authorList>
    </citation>
    <scope>NUCLEOTIDE SEQUENCE [LARGE SCALE GENOMIC DNA]</scope>
    <source>
        <strain evidence="7">DSM 14600</strain>
    </source>
</reference>
<keyword evidence="2 5" id="KW-0812">Transmembrane</keyword>
<keyword evidence="8" id="KW-1185">Reference proteome</keyword>
<accession>C4GDP9</accession>
<name>C4GDP9_9FIRM</name>
<comment type="subcellular location">
    <subcellularLocation>
        <location evidence="1">Membrane</location>
        <topology evidence="1">Multi-pass membrane protein</topology>
    </subcellularLocation>
</comment>
<comment type="caution">
    <text evidence="7">The sequence shown here is derived from an EMBL/GenBank/DDBJ whole genome shotgun (WGS) entry which is preliminary data.</text>
</comment>
<dbReference type="Proteomes" id="UP000003494">
    <property type="component" value="Unassembled WGS sequence"/>
</dbReference>
<dbReference type="STRING" id="626523.GCWU000342_02223"/>
<evidence type="ECO:0000256" key="1">
    <source>
        <dbReference type="ARBA" id="ARBA00004141"/>
    </source>
</evidence>
<keyword evidence="4 5" id="KW-0472">Membrane</keyword>
<proteinExistence type="predicted"/>
<dbReference type="EMBL" id="ACIP02000007">
    <property type="protein sequence ID" value="EEP27528.1"/>
    <property type="molecule type" value="Genomic_DNA"/>
</dbReference>
<evidence type="ECO:0000259" key="6">
    <source>
        <dbReference type="Pfam" id="PF05154"/>
    </source>
</evidence>
<feature type="domain" description="TM2" evidence="6">
    <location>
        <begin position="79"/>
        <end position="122"/>
    </location>
</feature>
<evidence type="ECO:0000313" key="8">
    <source>
        <dbReference type="Proteomes" id="UP000003494"/>
    </source>
</evidence>
<gene>
    <name evidence="7" type="ORF">GCWU000342_02223</name>
</gene>